<proteinExistence type="predicted"/>
<dbReference type="VEuPathDB" id="VectorBase:GAUT001505"/>
<accession>A0A1A9UDY0</accession>
<dbReference type="Proteomes" id="UP000078200">
    <property type="component" value="Unassembled WGS sequence"/>
</dbReference>
<dbReference type="AlphaFoldDB" id="A0A1A9UDY0"/>
<dbReference type="EnsemblMetazoa" id="GAUT001505-RA">
    <property type="protein sequence ID" value="GAUT001505-PA"/>
    <property type="gene ID" value="GAUT001505"/>
</dbReference>
<sequence length="113" mass="12864">MLRNIRVVSRNILSNNIKCNFWYLFPELSTVSREHRKCGSSVSALPDLVTSVRVGIELCLVFLLVFAVNSRTWLLLQLLFSSFAIYCLSRSNRACSTQPATFKMLNIFPCLTV</sequence>
<name>A0A1A9UDY0_GLOAU</name>
<evidence type="ECO:0000313" key="1">
    <source>
        <dbReference type="EnsemblMetazoa" id="GAUT001505-PA"/>
    </source>
</evidence>
<evidence type="ECO:0000313" key="2">
    <source>
        <dbReference type="Proteomes" id="UP000078200"/>
    </source>
</evidence>
<protein>
    <submittedName>
        <fullName evidence="1">Uncharacterized protein</fullName>
    </submittedName>
</protein>
<organism evidence="1 2">
    <name type="scientific">Glossina austeni</name>
    <name type="common">Savannah tsetse fly</name>
    <dbReference type="NCBI Taxonomy" id="7395"/>
    <lineage>
        <taxon>Eukaryota</taxon>
        <taxon>Metazoa</taxon>
        <taxon>Ecdysozoa</taxon>
        <taxon>Arthropoda</taxon>
        <taxon>Hexapoda</taxon>
        <taxon>Insecta</taxon>
        <taxon>Pterygota</taxon>
        <taxon>Neoptera</taxon>
        <taxon>Endopterygota</taxon>
        <taxon>Diptera</taxon>
        <taxon>Brachycera</taxon>
        <taxon>Muscomorpha</taxon>
        <taxon>Hippoboscoidea</taxon>
        <taxon>Glossinidae</taxon>
        <taxon>Glossina</taxon>
    </lineage>
</organism>
<reference evidence="1" key="1">
    <citation type="submission" date="2020-05" db="UniProtKB">
        <authorList>
            <consortium name="EnsemblMetazoa"/>
        </authorList>
    </citation>
    <scope>IDENTIFICATION</scope>
    <source>
        <strain evidence="1">TTRI</strain>
    </source>
</reference>
<keyword evidence="2" id="KW-1185">Reference proteome</keyword>